<proteinExistence type="predicted"/>
<dbReference type="Proteomes" id="UP001157961">
    <property type="component" value="Unassembled WGS sequence"/>
</dbReference>
<dbReference type="Pfam" id="PF13379">
    <property type="entry name" value="NMT1_2"/>
    <property type="match status" value="1"/>
</dbReference>
<evidence type="ECO:0000313" key="2">
    <source>
        <dbReference type="Proteomes" id="UP001157961"/>
    </source>
</evidence>
<comment type="caution">
    <text evidence="1">The sequence shown here is derived from an EMBL/GenBank/DDBJ whole genome shotgun (WGS) entry which is preliminary data.</text>
</comment>
<reference evidence="1 2" key="1">
    <citation type="submission" date="2017-05" db="EMBL/GenBank/DDBJ databases">
        <authorList>
            <person name="Varghese N."/>
            <person name="Submissions S."/>
        </authorList>
    </citation>
    <scope>NUCLEOTIDE SEQUENCE [LARGE SCALE GENOMIC DNA]</scope>
    <source>
        <strain evidence="1 2">DSM 29734</strain>
    </source>
</reference>
<accession>A0ABY1PEN7</accession>
<dbReference type="PANTHER" id="PTHR30024">
    <property type="entry name" value="ALIPHATIC SULFONATES-BINDING PROTEIN-RELATED"/>
    <property type="match status" value="1"/>
</dbReference>
<gene>
    <name evidence="1" type="ORF">SAMN06265373_107193</name>
</gene>
<dbReference type="PANTHER" id="PTHR30024:SF46">
    <property type="entry name" value="ABC TRANSPORTER, SUBSTRATE-BINDING LIPOPROTEIN"/>
    <property type="match status" value="1"/>
</dbReference>
<keyword evidence="2" id="KW-1185">Reference proteome</keyword>
<dbReference type="RefSeq" id="WP_283427292.1">
    <property type="nucleotide sequence ID" value="NZ_FXTY01000007.1"/>
</dbReference>
<dbReference type="InterPro" id="IPR027024">
    <property type="entry name" value="UCP027386_ABC_sbc_TM0202"/>
</dbReference>
<dbReference type="SUPFAM" id="SSF53850">
    <property type="entry name" value="Periplasmic binding protein-like II"/>
    <property type="match status" value="1"/>
</dbReference>
<protein>
    <submittedName>
        <fullName evidence="1">NitT/TauT family transport system substrate-binding protein</fullName>
    </submittedName>
</protein>
<dbReference type="EMBL" id="FXTY01000007">
    <property type="protein sequence ID" value="SMP31050.1"/>
    <property type="molecule type" value="Genomic_DNA"/>
</dbReference>
<name>A0ABY1PEN7_9RHOB</name>
<sequence>MSSLITRRHAIALGSGAIGALAAPHILSAAITTNLEIWGPPVGPSAVLAHAVKIGALTNVAPDAEVRVKVWRNPDELRAGLTSKNIALSVVPVQAAVNLYNKGFPIQLVNIMTKGLLYVISTNPEINSLQALKGQSLVVPFKGDTPDIILDRLLENEGILQSTDVKNVGTPIEAVQMLVSGRIEAALLPEPAISAAIMAGKQKGLSITRVIDIQEEWGKLNGSDPIIPQAGLAVTGSFVETHGDIIPALHDGLVQAADATLADPMAAAQAAAPAMKLPVPVIADSIKHSHLGAWKASELRGPVETMLTAMGEVDIKKIAGKLPDDGFYYF</sequence>
<evidence type="ECO:0000313" key="1">
    <source>
        <dbReference type="EMBL" id="SMP31050.1"/>
    </source>
</evidence>
<dbReference type="PIRSF" id="PIRSF027386">
    <property type="entry name" value="UCP027386_ABC_sbc_TM0202"/>
    <property type="match status" value="1"/>
</dbReference>
<organism evidence="1 2">
    <name type="scientific">Shimia sagamensis</name>
    <dbReference type="NCBI Taxonomy" id="1566352"/>
    <lineage>
        <taxon>Bacteria</taxon>
        <taxon>Pseudomonadati</taxon>
        <taxon>Pseudomonadota</taxon>
        <taxon>Alphaproteobacteria</taxon>
        <taxon>Rhodobacterales</taxon>
        <taxon>Roseobacteraceae</taxon>
    </lineage>
</organism>
<dbReference type="Gene3D" id="3.40.190.10">
    <property type="entry name" value="Periplasmic binding protein-like II"/>
    <property type="match status" value="2"/>
</dbReference>